<dbReference type="Proteomes" id="UP000035681">
    <property type="component" value="Unplaced"/>
</dbReference>
<sequence length="158" mass="18574">MSGKKSFANFDLLFLFTILISFYLIGISKNLIDAQTVTDSNIKDSSYNQNAYEDQNSISTNQMKTRPFDSYERFRNSMKEKLSKISTKNNDKLFRPTIKLRQSKTSRNCFFSPIQCQLNINQLNNLKDPSYKLFNKRPNSILKKNIENEKKVRFFILN</sequence>
<evidence type="ECO:0000256" key="1">
    <source>
        <dbReference type="SAM" id="Phobius"/>
    </source>
</evidence>
<dbReference type="WBParaSite" id="TCONS_00002801.p1">
    <property type="protein sequence ID" value="TCONS_00002801.p1"/>
    <property type="gene ID" value="XLOC_002602"/>
</dbReference>
<keyword evidence="1" id="KW-1133">Transmembrane helix</keyword>
<keyword evidence="1" id="KW-0472">Membrane</keyword>
<keyword evidence="2" id="KW-1185">Reference proteome</keyword>
<organism evidence="3">
    <name type="scientific">Strongyloides stercoralis</name>
    <name type="common">Threadworm</name>
    <dbReference type="NCBI Taxonomy" id="6248"/>
    <lineage>
        <taxon>Eukaryota</taxon>
        <taxon>Metazoa</taxon>
        <taxon>Ecdysozoa</taxon>
        <taxon>Nematoda</taxon>
        <taxon>Chromadorea</taxon>
        <taxon>Rhabditida</taxon>
        <taxon>Tylenchina</taxon>
        <taxon>Panagrolaimomorpha</taxon>
        <taxon>Strongyloidoidea</taxon>
        <taxon>Strongyloididae</taxon>
        <taxon>Strongyloides</taxon>
    </lineage>
</organism>
<reference evidence="3" key="1">
    <citation type="submission" date="2015-08" db="UniProtKB">
        <authorList>
            <consortium name="WormBaseParasite"/>
        </authorList>
    </citation>
    <scope>IDENTIFICATION</scope>
</reference>
<evidence type="ECO:0000313" key="4">
    <source>
        <dbReference type="WBParaSite" id="TCONS_00002801.p1"/>
    </source>
</evidence>
<accession>A0A0K0EII5</accession>
<dbReference type="WBParaSite" id="SSTP_0000929000.1">
    <property type="protein sequence ID" value="SSTP_0000929000.1"/>
    <property type="gene ID" value="SSTP_0000929000"/>
</dbReference>
<feature type="transmembrane region" description="Helical" evidence="1">
    <location>
        <begin position="12"/>
        <end position="32"/>
    </location>
</feature>
<name>A0A0K0EII5_STRER</name>
<proteinExistence type="predicted"/>
<dbReference type="AlphaFoldDB" id="A0A0K0EII5"/>
<evidence type="ECO:0000313" key="3">
    <source>
        <dbReference type="WBParaSite" id="SSTP_0000929000.1"/>
    </source>
</evidence>
<keyword evidence="1" id="KW-0812">Transmembrane</keyword>
<evidence type="ECO:0000313" key="2">
    <source>
        <dbReference type="Proteomes" id="UP000035681"/>
    </source>
</evidence>
<protein>
    <submittedName>
        <fullName evidence="3 4">Uncharacterized protein</fullName>
    </submittedName>
</protein>